<protein>
    <submittedName>
        <fullName evidence="1">Uncharacterized protein</fullName>
    </submittedName>
</protein>
<keyword evidence="2" id="KW-1185">Reference proteome</keyword>
<accession>A0A2Z6DX31</accession>
<dbReference type="KEGG" id="htl:HPTL_0745"/>
<sequence>MKRKTYEAIDYRDEIAHVAARLIFDEGIRDLAFAKRKAAKQLGLPPRTMLPSNEAVEAALAEFVAEYGEIENLPERLTAMRREAAHTLAWLPWPAYLVGAVAQGTAGPLSEIEIDLFAESGKEVEIFLLNEHRHFRVHTPKASAARRPETELILEDTPYPVRLRVWPAVDERRRKKTERGLTLAMLEQLLQEA</sequence>
<name>A0A2Z6DX31_HYDTE</name>
<dbReference type="Proteomes" id="UP000262004">
    <property type="component" value="Chromosome"/>
</dbReference>
<dbReference type="EMBL" id="AP018558">
    <property type="protein sequence ID" value="BBD77013.1"/>
    <property type="molecule type" value="Genomic_DNA"/>
</dbReference>
<gene>
    <name evidence="1" type="ORF">HPTL_0745</name>
</gene>
<proteinExistence type="predicted"/>
<dbReference type="AlphaFoldDB" id="A0A2Z6DX31"/>
<evidence type="ECO:0000313" key="2">
    <source>
        <dbReference type="Proteomes" id="UP000262004"/>
    </source>
</evidence>
<dbReference type="RefSeq" id="WP_119334796.1">
    <property type="nucleotide sequence ID" value="NZ_AP018558.1"/>
</dbReference>
<reference evidence="1 2" key="1">
    <citation type="submission" date="2018-04" db="EMBL/GenBank/DDBJ databases">
        <title>Complete genome sequence of Hydrogenophilus thermoluteolus TH-1.</title>
        <authorList>
            <person name="Arai H."/>
        </authorList>
    </citation>
    <scope>NUCLEOTIDE SEQUENCE [LARGE SCALE GENOMIC DNA]</scope>
    <source>
        <strain evidence="1 2">TH-1</strain>
    </source>
</reference>
<evidence type="ECO:0000313" key="1">
    <source>
        <dbReference type="EMBL" id="BBD77013.1"/>
    </source>
</evidence>
<organism evidence="1 2">
    <name type="scientific">Hydrogenophilus thermoluteolus</name>
    <name type="common">Pseudomonas hydrogenothermophila</name>
    <dbReference type="NCBI Taxonomy" id="297"/>
    <lineage>
        <taxon>Bacteria</taxon>
        <taxon>Pseudomonadati</taxon>
        <taxon>Pseudomonadota</taxon>
        <taxon>Hydrogenophilia</taxon>
        <taxon>Hydrogenophilales</taxon>
        <taxon>Hydrogenophilaceae</taxon>
        <taxon>Hydrogenophilus</taxon>
    </lineage>
</organism>
<dbReference type="OrthoDB" id="9157371at2"/>